<proteinExistence type="predicted"/>
<reference evidence="1 2" key="1">
    <citation type="submission" date="2015-08" db="EMBL/GenBank/DDBJ databases">
        <title>Next Generation Sequencing and Analysis of the Genome of Puccinia sorghi L Schw, the Causal Agent of Maize Common Rust.</title>
        <authorList>
            <person name="Rochi L."/>
            <person name="Burguener G."/>
            <person name="Darino M."/>
            <person name="Turjanski A."/>
            <person name="Kreff E."/>
            <person name="Dieguez M.J."/>
            <person name="Sacco F."/>
        </authorList>
    </citation>
    <scope>NUCLEOTIDE SEQUENCE [LARGE SCALE GENOMIC DNA]</scope>
    <source>
        <strain evidence="1 2">RO10H11247</strain>
    </source>
</reference>
<dbReference type="AlphaFoldDB" id="A0A0L6UEF2"/>
<organism evidence="1 2">
    <name type="scientific">Puccinia sorghi</name>
    <dbReference type="NCBI Taxonomy" id="27349"/>
    <lineage>
        <taxon>Eukaryota</taxon>
        <taxon>Fungi</taxon>
        <taxon>Dikarya</taxon>
        <taxon>Basidiomycota</taxon>
        <taxon>Pucciniomycotina</taxon>
        <taxon>Pucciniomycetes</taxon>
        <taxon>Pucciniales</taxon>
        <taxon>Pucciniaceae</taxon>
        <taxon>Puccinia</taxon>
    </lineage>
</organism>
<evidence type="ECO:0000313" key="1">
    <source>
        <dbReference type="EMBL" id="KNZ46924.1"/>
    </source>
</evidence>
<comment type="caution">
    <text evidence="1">The sequence shown here is derived from an EMBL/GenBank/DDBJ whole genome shotgun (WGS) entry which is preliminary data.</text>
</comment>
<gene>
    <name evidence="1" type="ORF">VP01_682g4</name>
</gene>
<sequence length="417" mass="48849">MVVESSHQLKKNTQSMRVKMWSQSERVRDKMIWSERRRRQVRERREWIRIYHKKKRKMSQQSWRNFNTKILWVEGEYLSYCFILFRNSMIYGTQHQPIGIQDSVMICGQSAFRIQFSISDQPQLTLHLTDFSRPINDHQMKTFCFTTNSVVLVALQAVMLSYSACSGYFPLKSAGPVFTESTVQISYPNQSGAMFQTPTRKIASIKFHTSKNATYFTMKGGPISPPAATSCPSHRQEIPLPIPTHPSIKIPPLYYKVSIRKRTNLTYLYNRYPYWLKLNIKQNPLKITTSLFHFSSSSYSQLYYEIFPLASVSTILIIFYPESSSHTFPLLKAKENEIRIHTLRQINKHLMTDEYVNVELFPFLCRLNMKKKVMFYLISLSSMHCAAGTLNCLAQPRNALREYFCTNMMQLFDIQTE</sequence>
<dbReference type="VEuPathDB" id="FungiDB:VP01_682g4"/>
<keyword evidence="2" id="KW-1185">Reference proteome</keyword>
<evidence type="ECO:0000313" key="2">
    <source>
        <dbReference type="Proteomes" id="UP000037035"/>
    </source>
</evidence>
<name>A0A0L6UEF2_9BASI</name>
<accession>A0A0L6UEF2</accession>
<dbReference type="Proteomes" id="UP000037035">
    <property type="component" value="Unassembled WGS sequence"/>
</dbReference>
<protein>
    <submittedName>
        <fullName evidence="1">Uncharacterized protein</fullName>
    </submittedName>
</protein>
<dbReference type="EMBL" id="LAVV01012194">
    <property type="protein sequence ID" value="KNZ46924.1"/>
    <property type="molecule type" value="Genomic_DNA"/>
</dbReference>